<accession>A0ABU0TC63</accession>
<gene>
    <name evidence="1" type="ORF">QF035_010927</name>
</gene>
<sequence length="145" mass="15038">MRLFTVADLDRLATEAASSPHHHLKTIQLPVSLVMDSALAAALDGRGPIADATARGWDVHASAPLHGGGLPALATAELADLLHPRLSIAQACLLAVASCPGVSKVLLSASTPAHWDAARTTLDEPPLPAETLRKALDVLAPHHPD</sequence>
<dbReference type="InterPro" id="IPR036812">
    <property type="entry name" value="NAD(P)_OxRdtase_dom_sf"/>
</dbReference>
<evidence type="ECO:0000313" key="1">
    <source>
        <dbReference type="EMBL" id="MDQ1033345.1"/>
    </source>
</evidence>
<proteinExistence type="predicted"/>
<keyword evidence="2" id="KW-1185">Reference proteome</keyword>
<reference evidence="1 2" key="1">
    <citation type="submission" date="2023-07" db="EMBL/GenBank/DDBJ databases">
        <title>Comparative genomics of wheat-associated soil bacteria to identify genetic determinants of phenazine resistance.</title>
        <authorList>
            <person name="Mouncey N."/>
        </authorList>
    </citation>
    <scope>NUCLEOTIDE SEQUENCE [LARGE SCALE GENOMIC DNA]</scope>
    <source>
        <strain evidence="1 2">V2I4</strain>
    </source>
</reference>
<dbReference type="Proteomes" id="UP001230328">
    <property type="component" value="Unassembled WGS sequence"/>
</dbReference>
<name>A0ABU0TC63_9ACTN</name>
<organism evidence="1 2">
    <name type="scientific">Streptomyces umbrinus</name>
    <dbReference type="NCBI Taxonomy" id="67370"/>
    <lineage>
        <taxon>Bacteria</taxon>
        <taxon>Bacillati</taxon>
        <taxon>Actinomycetota</taxon>
        <taxon>Actinomycetes</taxon>
        <taxon>Kitasatosporales</taxon>
        <taxon>Streptomycetaceae</taxon>
        <taxon>Streptomyces</taxon>
        <taxon>Streptomyces phaeochromogenes group</taxon>
    </lineage>
</organism>
<dbReference type="RefSeq" id="WP_307530567.1">
    <property type="nucleotide sequence ID" value="NZ_JAUSZI010000002.1"/>
</dbReference>
<dbReference type="Gene3D" id="3.20.20.100">
    <property type="entry name" value="NADP-dependent oxidoreductase domain"/>
    <property type="match status" value="1"/>
</dbReference>
<comment type="caution">
    <text evidence="1">The sequence shown here is derived from an EMBL/GenBank/DDBJ whole genome shotgun (WGS) entry which is preliminary data.</text>
</comment>
<protein>
    <submittedName>
        <fullName evidence="1">Aldo/keto reductase-like oxidoreductase</fullName>
    </submittedName>
</protein>
<dbReference type="SUPFAM" id="SSF51430">
    <property type="entry name" value="NAD(P)-linked oxidoreductase"/>
    <property type="match status" value="1"/>
</dbReference>
<dbReference type="EMBL" id="JAUSZI010000002">
    <property type="protein sequence ID" value="MDQ1033345.1"/>
    <property type="molecule type" value="Genomic_DNA"/>
</dbReference>
<evidence type="ECO:0000313" key="2">
    <source>
        <dbReference type="Proteomes" id="UP001230328"/>
    </source>
</evidence>